<reference evidence="2" key="1">
    <citation type="submission" date="2013-09" db="EMBL/GenBank/DDBJ databases">
        <title>Corchorus olitorius genome sequencing.</title>
        <authorList>
            <person name="Alam M."/>
            <person name="Haque M.S."/>
            <person name="Islam M.S."/>
            <person name="Emdad E.M."/>
            <person name="Islam M.M."/>
            <person name="Ahmed B."/>
            <person name="Halim A."/>
            <person name="Hossen Q.M.M."/>
            <person name="Hossain M.Z."/>
            <person name="Ahmed R."/>
            <person name="Khan M.M."/>
            <person name="Islam R."/>
            <person name="Rashid M.M."/>
            <person name="Khan S.A."/>
            <person name="Rahman M.S."/>
            <person name="Alam M."/>
            <person name="Yahiya A.S."/>
            <person name="Khan M.S."/>
            <person name="Azam M.S."/>
            <person name="Haque T."/>
            <person name="Lashkar M.Z.H."/>
            <person name="Akhand A.I."/>
            <person name="Morshed G."/>
            <person name="Roy S."/>
            <person name="Uddin K.S."/>
            <person name="Rabeya T."/>
            <person name="Hossain A.S."/>
            <person name="Chowdhury A."/>
            <person name="Snigdha A.R."/>
            <person name="Mortoza M.S."/>
            <person name="Matin S.A."/>
            <person name="Hoque S.M.E."/>
            <person name="Islam M.K."/>
            <person name="Roy D.K."/>
            <person name="Haider R."/>
            <person name="Moosa M.M."/>
            <person name="Elias S.M."/>
            <person name="Hasan A.M."/>
            <person name="Jahan S."/>
            <person name="Shafiuddin M."/>
            <person name="Mahmood N."/>
            <person name="Shommy N.S."/>
        </authorList>
    </citation>
    <scope>NUCLEOTIDE SEQUENCE [LARGE SCALE GENOMIC DNA]</scope>
    <source>
        <strain evidence="2">cv. O-4</strain>
    </source>
</reference>
<dbReference type="Proteomes" id="UP000187203">
    <property type="component" value="Unassembled WGS sequence"/>
</dbReference>
<sequence>MGYRARSTMPSKLHQAEPLRTYSEIQQLLERVAFITTLNVVII</sequence>
<protein>
    <submittedName>
        <fullName evidence="1">Uncharacterized protein</fullName>
    </submittedName>
</protein>
<organism evidence="1 2">
    <name type="scientific">Corchorus olitorius</name>
    <dbReference type="NCBI Taxonomy" id="93759"/>
    <lineage>
        <taxon>Eukaryota</taxon>
        <taxon>Viridiplantae</taxon>
        <taxon>Streptophyta</taxon>
        <taxon>Embryophyta</taxon>
        <taxon>Tracheophyta</taxon>
        <taxon>Spermatophyta</taxon>
        <taxon>Magnoliopsida</taxon>
        <taxon>eudicotyledons</taxon>
        <taxon>Gunneridae</taxon>
        <taxon>Pentapetalae</taxon>
        <taxon>rosids</taxon>
        <taxon>malvids</taxon>
        <taxon>Malvales</taxon>
        <taxon>Malvaceae</taxon>
        <taxon>Grewioideae</taxon>
        <taxon>Apeibeae</taxon>
        <taxon>Corchorus</taxon>
    </lineage>
</organism>
<accession>A0A1R3G8Q6</accession>
<name>A0A1R3G8Q6_9ROSI</name>
<evidence type="ECO:0000313" key="2">
    <source>
        <dbReference type="Proteomes" id="UP000187203"/>
    </source>
</evidence>
<keyword evidence="2" id="KW-1185">Reference proteome</keyword>
<evidence type="ECO:0000313" key="1">
    <source>
        <dbReference type="EMBL" id="OMO54475.1"/>
    </source>
</evidence>
<dbReference type="AlphaFoldDB" id="A0A1R3G8Q6"/>
<dbReference type="EMBL" id="AWUE01023251">
    <property type="protein sequence ID" value="OMO54475.1"/>
    <property type="molecule type" value="Genomic_DNA"/>
</dbReference>
<gene>
    <name evidence="1" type="ORF">COLO4_36482</name>
</gene>
<proteinExistence type="predicted"/>
<comment type="caution">
    <text evidence="1">The sequence shown here is derived from an EMBL/GenBank/DDBJ whole genome shotgun (WGS) entry which is preliminary data.</text>
</comment>